<keyword evidence="1" id="KW-0479">Metal-binding</keyword>
<gene>
    <name evidence="7" type="ORF">BJX67DRAFT_212635</name>
</gene>
<dbReference type="PROSITE" id="PS51501">
    <property type="entry name" value="ZF_DNL"/>
    <property type="match status" value="1"/>
</dbReference>
<dbReference type="InterPro" id="IPR024158">
    <property type="entry name" value="Mt_import_TIM15"/>
</dbReference>
<keyword evidence="3" id="KW-0862">Zinc</keyword>
<evidence type="ECO:0000313" key="8">
    <source>
        <dbReference type="Proteomes" id="UP001610432"/>
    </source>
</evidence>
<evidence type="ECO:0000259" key="6">
    <source>
        <dbReference type="PROSITE" id="PS51501"/>
    </source>
</evidence>
<accession>A0ABR4M342</accession>
<dbReference type="Proteomes" id="UP001610432">
    <property type="component" value="Unassembled WGS sequence"/>
</dbReference>
<evidence type="ECO:0000256" key="1">
    <source>
        <dbReference type="ARBA" id="ARBA00022723"/>
    </source>
</evidence>
<dbReference type="PANTHER" id="PTHR20922:SF13">
    <property type="entry name" value="DNL-TYPE ZINC FINGER PROTEIN"/>
    <property type="match status" value="1"/>
</dbReference>
<dbReference type="PANTHER" id="PTHR20922">
    <property type="entry name" value="DNL-TYPE ZINC FINGER PROTEIN"/>
    <property type="match status" value="1"/>
</dbReference>
<proteinExistence type="predicted"/>
<dbReference type="RefSeq" id="XP_070889966.1">
    <property type="nucleotide sequence ID" value="XM_071025619.1"/>
</dbReference>
<evidence type="ECO:0000313" key="7">
    <source>
        <dbReference type="EMBL" id="KAL2870987.1"/>
    </source>
</evidence>
<reference evidence="7 8" key="1">
    <citation type="submission" date="2024-07" db="EMBL/GenBank/DDBJ databases">
        <title>Section-level genome sequencing and comparative genomics of Aspergillus sections Usti and Cavernicolus.</title>
        <authorList>
            <consortium name="Lawrence Berkeley National Laboratory"/>
            <person name="Nybo J.L."/>
            <person name="Vesth T.C."/>
            <person name="Theobald S."/>
            <person name="Frisvad J.C."/>
            <person name="Larsen T.O."/>
            <person name="Kjaerboelling I."/>
            <person name="Rothschild-Mancinelli K."/>
            <person name="Lyhne E.K."/>
            <person name="Kogle M.E."/>
            <person name="Barry K."/>
            <person name="Clum A."/>
            <person name="Na H."/>
            <person name="Ledsgaard L."/>
            <person name="Lin J."/>
            <person name="Lipzen A."/>
            <person name="Kuo A."/>
            <person name="Riley R."/>
            <person name="Mondo S."/>
            <person name="Labutti K."/>
            <person name="Haridas S."/>
            <person name="Pangalinan J."/>
            <person name="Salamov A.A."/>
            <person name="Simmons B.A."/>
            <person name="Magnuson J.K."/>
            <person name="Chen J."/>
            <person name="Drula E."/>
            <person name="Henrissat B."/>
            <person name="Wiebenga A."/>
            <person name="Lubbers R.J."/>
            <person name="Gomes A.C."/>
            <person name="Macurrencykelacurrency M.R."/>
            <person name="Stajich J."/>
            <person name="Grigoriev I.V."/>
            <person name="Mortensen U.H."/>
            <person name="De Vries R.P."/>
            <person name="Baker S.E."/>
            <person name="Andersen M.R."/>
        </authorList>
    </citation>
    <scope>NUCLEOTIDE SEQUENCE [LARGE SCALE GENOMIC DNA]</scope>
    <source>
        <strain evidence="7 8">CBS 449.75</strain>
    </source>
</reference>
<organism evidence="7 8">
    <name type="scientific">Aspergillus lucknowensis</name>
    <dbReference type="NCBI Taxonomy" id="176173"/>
    <lineage>
        <taxon>Eukaryota</taxon>
        <taxon>Fungi</taxon>
        <taxon>Dikarya</taxon>
        <taxon>Ascomycota</taxon>
        <taxon>Pezizomycotina</taxon>
        <taxon>Eurotiomycetes</taxon>
        <taxon>Eurotiomycetidae</taxon>
        <taxon>Eurotiales</taxon>
        <taxon>Aspergillaceae</taxon>
        <taxon>Aspergillus</taxon>
        <taxon>Aspergillus subgen. Nidulantes</taxon>
    </lineage>
</organism>
<evidence type="ECO:0000256" key="4">
    <source>
        <dbReference type="PROSITE-ProRule" id="PRU00834"/>
    </source>
</evidence>
<sequence length="202" mass="22858">MQRTLRLCRGFQALHSPIPQPYLSRGAPSRLYSQLTRLSPRPSPSSVFHQHSRIRSAPSIAVRYNSNSSGPKPLTDQPSDAERDAANEQQNQTRREQEPAYMLTFTCKPCGERSSHRVSKHGYHRGTVLIQCPSCSNRHIISDHLGIFLDQSKTLEDILEENGQKMTHGSIDGDFEFRDDELFAKMLNETERLPGTGKEEPV</sequence>
<dbReference type="InterPro" id="IPR007853">
    <property type="entry name" value="Znf_DNL-typ"/>
</dbReference>
<protein>
    <submittedName>
        <fullName evidence="7">DNL zinc finger-domain-containing protein</fullName>
    </submittedName>
</protein>
<keyword evidence="2 4" id="KW-0863">Zinc-finger</keyword>
<dbReference type="Pfam" id="PF05180">
    <property type="entry name" value="zf-DNL"/>
    <property type="match status" value="1"/>
</dbReference>
<evidence type="ECO:0000256" key="2">
    <source>
        <dbReference type="ARBA" id="ARBA00022771"/>
    </source>
</evidence>
<feature type="region of interest" description="Disordered" evidence="5">
    <location>
        <begin position="63"/>
        <end position="99"/>
    </location>
</feature>
<dbReference type="EMBL" id="JBFXLQ010000004">
    <property type="protein sequence ID" value="KAL2870987.1"/>
    <property type="molecule type" value="Genomic_DNA"/>
</dbReference>
<name>A0ABR4M342_9EURO</name>
<comment type="caution">
    <text evidence="7">The sequence shown here is derived from an EMBL/GenBank/DDBJ whole genome shotgun (WGS) entry which is preliminary data.</text>
</comment>
<dbReference type="GeneID" id="98140691"/>
<feature type="domain" description="DNL-type" evidence="6">
    <location>
        <begin position="96"/>
        <end position="191"/>
    </location>
</feature>
<keyword evidence="8" id="KW-1185">Reference proteome</keyword>
<evidence type="ECO:0000256" key="5">
    <source>
        <dbReference type="SAM" id="MobiDB-lite"/>
    </source>
</evidence>
<evidence type="ECO:0000256" key="3">
    <source>
        <dbReference type="ARBA" id="ARBA00022833"/>
    </source>
</evidence>